<dbReference type="RefSeq" id="WP_028730043.1">
    <property type="nucleotide sequence ID" value="NZ_KE386765.1"/>
</dbReference>
<dbReference type="InterPro" id="IPR012944">
    <property type="entry name" value="SusD_RagB_dom"/>
</dbReference>
<evidence type="ECO:0008006" key="11">
    <source>
        <dbReference type="Google" id="ProtNLM"/>
    </source>
</evidence>
<keyword evidence="10" id="KW-1185">Reference proteome</keyword>
<proteinExistence type="inferred from homology"/>
<name>A0A0F5JKQ9_9BACT</name>
<reference evidence="9 10" key="1">
    <citation type="submission" date="2013-04" db="EMBL/GenBank/DDBJ databases">
        <title>The Genome Sequence of Parabacteroides gordonii DSM 23371.</title>
        <authorList>
            <consortium name="The Broad Institute Genomics Platform"/>
            <person name="Earl A."/>
            <person name="Ward D."/>
            <person name="Feldgarden M."/>
            <person name="Gevers D."/>
            <person name="Martens E."/>
            <person name="Sakamoto M."/>
            <person name="Benno Y."/>
            <person name="Suzuki N."/>
            <person name="Matsunaga N."/>
            <person name="Koshihara K."/>
            <person name="Seki M."/>
            <person name="Komiya H."/>
            <person name="Walker B."/>
            <person name="Young S."/>
            <person name="Zeng Q."/>
            <person name="Gargeya S."/>
            <person name="Fitzgerald M."/>
            <person name="Haas B."/>
            <person name="Abouelleil A."/>
            <person name="Allen A.W."/>
            <person name="Alvarado L."/>
            <person name="Arachchi H.M."/>
            <person name="Berlin A.M."/>
            <person name="Chapman S.B."/>
            <person name="Gainer-Dewar J."/>
            <person name="Goldberg J."/>
            <person name="Griggs A."/>
            <person name="Gujja S."/>
            <person name="Hansen M."/>
            <person name="Howarth C."/>
            <person name="Imamovic A."/>
            <person name="Ireland A."/>
            <person name="Larimer J."/>
            <person name="McCowan C."/>
            <person name="Murphy C."/>
            <person name="Pearson M."/>
            <person name="Poon T.W."/>
            <person name="Priest M."/>
            <person name="Roberts A."/>
            <person name="Saif S."/>
            <person name="Shea T."/>
            <person name="Sisk P."/>
            <person name="Sykes S."/>
            <person name="Wortman J."/>
            <person name="Nusbaum C."/>
            <person name="Birren B."/>
        </authorList>
    </citation>
    <scope>NUCLEOTIDE SEQUENCE [LARGE SCALE GENOMIC DNA]</scope>
    <source>
        <strain evidence="9 10">MS-1</strain>
    </source>
</reference>
<evidence type="ECO:0000313" key="10">
    <source>
        <dbReference type="Proteomes" id="UP000033035"/>
    </source>
</evidence>
<evidence type="ECO:0000256" key="2">
    <source>
        <dbReference type="ARBA" id="ARBA00006275"/>
    </source>
</evidence>
<dbReference type="Pfam" id="PF07980">
    <property type="entry name" value="SusD_RagB"/>
    <property type="match status" value="1"/>
</dbReference>
<accession>A0A0F5JKQ9</accession>
<dbReference type="Gene3D" id="1.25.40.390">
    <property type="match status" value="1"/>
</dbReference>
<keyword evidence="3 6" id="KW-0732">Signal</keyword>
<organism evidence="9 10">
    <name type="scientific">Parabacteroides gordonii MS-1 = DSM 23371</name>
    <dbReference type="NCBI Taxonomy" id="1203610"/>
    <lineage>
        <taxon>Bacteria</taxon>
        <taxon>Pseudomonadati</taxon>
        <taxon>Bacteroidota</taxon>
        <taxon>Bacteroidia</taxon>
        <taxon>Bacteroidales</taxon>
        <taxon>Tannerellaceae</taxon>
        <taxon>Parabacteroides</taxon>
    </lineage>
</organism>
<dbReference type="AlphaFoldDB" id="A0A0F5JKQ9"/>
<evidence type="ECO:0000313" key="9">
    <source>
        <dbReference type="EMBL" id="KKB58012.1"/>
    </source>
</evidence>
<keyword evidence="5" id="KW-0998">Cell outer membrane</keyword>
<feature type="signal peptide" evidence="6">
    <location>
        <begin position="1"/>
        <end position="21"/>
    </location>
</feature>
<dbReference type="Pfam" id="PF14322">
    <property type="entry name" value="SusD-like_3"/>
    <property type="match status" value="1"/>
</dbReference>
<dbReference type="InterPro" id="IPR033985">
    <property type="entry name" value="SusD-like_N"/>
</dbReference>
<dbReference type="HOGENOM" id="CLU_015553_1_2_10"/>
<protein>
    <recommendedName>
        <fullName evidence="11">RagB/SusD domain-containing protein</fullName>
    </recommendedName>
</protein>
<feature type="domain" description="RagB/SusD" evidence="7">
    <location>
        <begin position="270"/>
        <end position="536"/>
    </location>
</feature>
<evidence type="ECO:0000259" key="8">
    <source>
        <dbReference type="Pfam" id="PF14322"/>
    </source>
</evidence>
<comment type="caution">
    <text evidence="9">The sequence shown here is derived from an EMBL/GenBank/DDBJ whole genome shotgun (WGS) entry which is preliminary data.</text>
</comment>
<sequence>MKTYIKLFLALCCSGSILSCSNDLDEKVYSKITEQTYNYTTEDFVPSVASIYSYLRSSTDHWGYFAAQEVAADAIVMPPNASGWDDGGVYRRMHYQTWNSEQDHVKNIWSWFYQGALLCNKIIEQIETGVLPAPSDAEKTVGLAELRAMRAYYYWQICDNFGDAPLVVTTAMDLPAKNTRKEIFDFVVKELQEVIPSLSEEQNGNNYGRMTKWAAKALLANVYLNANVYVNETHWDECIQQCDDIINSNRFALSENYKDPFRTTGVENSKEVIFTIPFDENLAGGQSIFMFSWHGELKKKYETEATPWGCGSAMGVSQFIDTYNVEDSRLADSWLMGQQLAADGSILYGTYDKMGEPLIYTKDLPDGNYTSEMEGYRMNKFEVAKGSQSSSGTDVPIFRYAEILMMKAECLLRSGKSGAGALVTEVRKRAFKNNPELATVTDAQLRENSSYQYGTVQNYKIVDKGNTDPVEFGRMYDELGWEFAWEMHRRRDAIRFGVFTKKSWLSHKPQGDYRTVFPIPEKVLTSNPNLEQNPSYK</sequence>
<evidence type="ECO:0000256" key="1">
    <source>
        <dbReference type="ARBA" id="ARBA00004442"/>
    </source>
</evidence>
<dbReference type="GO" id="GO:0009279">
    <property type="term" value="C:cell outer membrane"/>
    <property type="evidence" value="ECO:0007669"/>
    <property type="project" value="UniProtKB-SubCell"/>
</dbReference>
<gene>
    <name evidence="9" type="ORF">HMPREF1536_01821</name>
</gene>
<comment type="subcellular location">
    <subcellularLocation>
        <location evidence="1">Cell outer membrane</location>
    </subcellularLocation>
</comment>
<dbReference type="Proteomes" id="UP000033035">
    <property type="component" value="Unassembled WGS sequence"/>
</dbReference>
<dbReference type="SUPFAM" id="SSF48452">
    <property type="entry name" value="TPR-like"/>
    <property type="match status" value="1"/>
</dbReference>
<feature type="domain" description="SusD-like N-terminal" evidence="8">
    <location>
        <begin position="93"/>
        <end position="224"/>
    </location>
</feature>
<dbReference type="PATRIC" id="fig|1203610.3.peg.1871"/>
<keyword evidence="4" id="KW-0472">Membrane</keyword>
<feature type="chain" id="PRO_5002489611" description="RagB/SusD domain-containing protein" evidence="6">
    <location>
        <begin position="22"/>
        <end position="537"/>
    </location>
</feature>
<evidence type="ECO:0000256" key="4">
    <source>
        <dbReference type="ARBA" id="ARBA00023136"/>
    </source>
</evidence>
<dbReference type="InterPro" id="IPR011990">
    <property type="entry name" value="TPR-like_helical_dom_sf"/>
</dbReference>
<evidence type="ECO:0000259" key="7">
    <source>
        <dbReference type="Pfam" id="PF07980"/>
    </source>
</evidence>
<dbReference type="EMBL" id="AQHW01000011">
    <property type="protein sequence ID" value="KKB58012.1"/>
    <property type="molecule type" value="Genomic_DNA"/>
</dbReference>
<comment type="similarity">
    <text evidence="2">Belongs to the SusD family.</text>
</comment>
<dbReference type="PROSITE" id="PS51257">
    <property type="entry name" value="PROKAR_LIPOPROTEIN"/>
    <property type="match status" value="1"/>
</dbReference>
<evidence type="ECO:0000256" key="6">
    <source>
        <dbReference type="SAM" id="SignalP"/>
    </source>
</evidence>
<dbReference type="STRING" id="1203610.HMPREF1536_01821"/>
<evidence type="ECO:0000256" key="5">
    <source>
        <dbReference type="ARBA" id="ARBA00023237"/>
    </source>
</evidence>
<evidence type="ECO:0000256" key="3">
    <source>
        <dbReference type="ARBA" id="ARBA00022729"/>
    </source>
</evidence>